<evidence type="ECO:0000313" key="2">
    <source>
        <dbReference type="EMBL" id="TEB35717.1"/>
    </source>
</evidence>
<dbReference type="Proteomes" id="UP000298030">
    <property type="component" value="Unassembled WGS sequence"/>
</dbReference>
<comment type="caution">
    <text evidence="2">The sequence shown here is derived from an EMBL/GenBank/DDBJ whole genome shotgun (WGS) entry which is preliminary data.</text>
</comment>
<evidence type="ECO:0000313" key="3">
    <source>
        <dbReference type="Proteomes" id="UP000298030"/>
    </source>
</evidence>
<evidence type="ECO:0000256" key="1">
    <source>
        <dbReference type="SAM" id="MobiDB-lite"/>
    </source>
</evidence>
<sequence length="266" mass="28227">MAKRHFQKIILKENGLPPMEIRLPPSVIVGDSRTQMSGYMAEPFTPVATEPNTPFATEPNTPAECMAHGAGDLSHAADPVALAAALESVNLAPRVEAVGEDIGGVAEVSEPITEAPASNSLATWATSGLTAGLPHTPLKPAFARVFGGSSPLTPLPLCYEAPTAAGLKRRRSASSSLHNPATRTSRGARQQADKDELPQHPQKARKTPFRSASAKDSSASGDTDRDYSFHAPQARRIQKAHFRCSGYPSDEGLRQFYGSSSQGPPH</sequence>
<feature type="compositionally biased region" description="Polar residues" evidence="1">
    <location>
        <begin position="257"/>
        <end position="266"/>
    </location>
</feature>
<feature type="compositionally biased region" description="Low complexity" evidence="1">
    <location>
        <begin position="211"/>
        <end position="220"/>
    </location>
</feature>
<accession>A0A4Y7TND2</accession>
<organism evidence="2 3">
    <name type="scientific">Coprinellus micaceus</name>
    <name type="common">Glistening ink-cap mushroom</name>
    <name type="synonym">Coprinus micaceus</name>
    <dbReference type="NCBI Taxonomy" id="71717"/>
    <lineage>
        <taxon>Eukaryota</taxon>
        <taxon>Fungi</taxon>
        <taxon>Dikarya</taxon>
        <taxon>Basidiomycota</taxon>
        <taxon>Agaricomycotina</taxon>
        <taxon>Agaricomycetes</taxon>
        <taxon>Agaricomycetidae</taxon>
        <taxon>Agaricales</taxon>
        <taxon>Agaricineae</taxon>
        <taxon>Psathyrellaceae</taxon>
        <taxon>Coprinellus</taxon>
    </lineage>
</organism>
<reference evidence="2 3" key="1">
    <citation type="journal article" date="2019" name="Nat. Ecol. Evol.">
        <title>Megaphylogeny resolves global patterns of mushroom evolution.</title>
        <authorList>
            <person name="Varga T."/>
            <person name="Krizsan K."/>
            <person name="Foldi C."/>
            <person name="Dima B."/>
            <person name="Sanchez-Garcia M."/>
            <person name="Sanchez-Ramirez S."/>
            <person name="Szollosi G.J."/>
            <person name="Szarkandi J.G."/>
            <person name="Papp V."/>
            <person name="Albert L."/>
            <person name="Andreopoulos W."/>
            <person name="Angelini C."/>
            <person name="Antonin V."/>
            <person name="Barry K.W."/>
            <person name="Bougher N.L."/>
            <person name="Buchanan P."/>
            <person name="Buyck B."/>
            <person name="Bense V."/>
            <person name="Catcheside P."/>
            <person name="Chovatia M."/>
            <person name="Cooper J."/>
            <person name="Damon W."/>
            <person name="Desjardin D."/>
            <person name="Finy P."/>
            <person name="Geml J."/>
            <person name="Haridas S."/>
            <person name="Hughes K."/>
            <person name="Justo A."/>
            <person name="Karasinski D."/>
            <person name="Kautmanova I."/>
            <person name="Kiss B."/>
            <person name="Kocsube S."/>
            <person name="Kotiranta H."/>
            <person name="LaButti K.M."/>
            <person name="Lechner B.E."/>
            <person name="Liimatainen K."/>
            <person name="Lipzen A."/>
            <person name="Lukacs Z."/>
            <person name="Mihaltcheva S."/>
            <person name="Morgado L.N."/>
            <person name="Niskanen T."/>
            <person name="Noordeloos M.E."/>
            <person name="Ohm R.A."/>
            <person name="Ortiz-Santana B."/>
            <person name="Ovrebo C."/>
            <person name="Racz N."/>
            <person name="Riley R."/>
            <person name="Savchenko A."/>
            <person name="Shiryaev A."/>
            <person name="Soop K."/>
            <person name="Spirin V."/>
            <person name="Szebenyi C."/>
            <person name="Tomsovsky M."/>
            <person name="Tulloss R.E."/>
            <person name="Uehling J."/>
            <person name="Grigoriev I.V."/>
            <person name="Vagvolgyi C."/>
            <person name="Papp T."/>
            <person name="Martin F.M."/>
            <person name="Miettinen O."/>
            <person name="Hibbett D.S."/>
            <person name="Nagy L.G."/>
        </authorList>
    </citation>
    <scope>NUCLEOTIDE SEQUENCE [LARGE SCALE GENOMIC DNA]</scope>
    <source>
        <strain evidence="2 3">FP101781</strain>
    </source>
</reference>
<protein>
    <submittedName>
        <fullName evidence="2">Uncharacterized protein</fullName>
    </submittedName>
</protein>
<name>A0A4Y7TND2_COPMI</name>
<dbReference type="EMBL" id="QPFP01000007">
    <property type="protein sequence ID" value="TEB35717.1"/>
    <property type="molecule type" value="Genomic_DNA"/>
</dbReference>
<feature type="region of interest" description="Disordered" evidence="1">
    <location>
        <begin position="169"/>
        <end position="266"/>
    </location>
</feature>
<dbReference type="AlphaFoldDB" id="A0A4Y7TND2"/>
<keyword evidence="3" id="KW-1185">Reference proteome</keyword>
<proteinExistence type="predicted"/>
<feature type="compositionally biased region" description="Polar residues" evidence="1">
    <location>
        <begin position="173"/>
        <end position="188"/>
    </location>
</feature>
<gene>
    <name evidence="2" type="ORF">FA13DRAFT_1706950</name>
</gene>